<dbReference type="PROSITE" id="PS51897">
    <property type="entry name" value="ANNEXIN_2"/>
    <property type="match status" value="3"/>
</dbReference>
<dbReference type="Proteomes" id="UP000472265">
    <property type="component" value="Chromosome 12"/>
</dbReference>
<reference evidence="7" key="3">
    <citation type="submission" date="2025-09" db="UniProtKB">
        <authorList>
            <consortium name="Ensembl"/>
        </authorList>
    </citation>
    <scope>IDENTIFICATION</scope>
</reference>
<dbReference type="Gene3D" id="1.10.220.10">
    <property type="entry name" value="Annexin"/>
    <property type="match status" value="3"/>
</dbReference>
<dbReference type="GO" id="GO:0005509">
    <property type="term" value="F:calcium ion binding"/>
    <property type="evidence" value="ECO:0007669"/>
    <property type="project" value="InterPro"/>
</dbReference>
<dbReference type="Ensembl" id="ENSSAUT00010037287.1">
    <property type="protein sequence ID" value="ENSSAUP00010035395.1"/>
    <property type="gene ID" value="ENSSAUG00010014971.1"/>
</dbReference>
<keyword evidence="5 6" id="KW-0111">Calcium/phospholipid-binding</keyword>
<keyword evidence="8" id="KW-1185">Reference proteome</keyword>
<gene>
    <name evidence="7" type="primary">anxa3b</name>
</gene>
<evidence type="ECO:0000313" key="8">
    <source>
        <dbReference type="Proteomes" id="UP000472265"/>
    </source>
</evidence>
<dbReference type="PRINTS" id="PR00196">
    <property type="entry name" value="ANNEXIN"/>
</dbReference>
<comment type="domain">
    <text evidence="6">A pair of annexin repeats may form one binding site for calcium and phospholipid.</text>
</comment>
<dbReference type="PANTHER" id="PTHR10502">
    <property type="entry name" value="ANNEXIN"/>
    <property type="match status" value="1"/>
</dbReference>
<dbReference type="SMART" id="SM00335">
    <property type="entry name" value="ANX"/>
    <property type="match status" value="3"/>
</dbReference>
<dbReference type="GO" id="GO:0012506">
    <property type="term" value="C:vesicle membrane"/>
    <property type="evidence" value="ECO:0007669"/>
    <property type="project" value="TreeGrafter"/>
</dbReference>
<dbReference type="InterPro" id="IPR018502">
    <property type="entry name" value="Annexin_repeat"/>
</dbReference>
<proteinExistence type="inferred from homology"/>
<dbReference type="InterPro" id="IPR001464">
    <property type="entry name" value="Annexin"/>
</dbReference>
<organism evidence="7 8">
    <name type="scientific">Sparus aurata</name>
    <name type="common">Gilthead sea bream</name>
    <dbReference type="NCBI Taxonomy" id="8175"/>
    <lineage>
        <taxon>Eukaryota</taxon>
        <taxon>Metazoa</taxon>
        <taxon>Chordata</taxon>
        <taxon>Craniata</taxon>
        <taxon>Vertebrata</taxon>
        <taxon>Euteleostomi</taxon>
        <taxon>Actinopterygii</taxon>
        <taxon>Neopterygii</taxon>
        <taxon>Teleostei</taxon>
        <taxon>Neoteleostei</taxon>
        <taxon>Acanthomorphata</taxon>
        <taxon>Eupercaria</taxon>
        <taxon>Spariformes</taxon>
        <taxon>Sparidae</taxon>
        <taxon>Sparus</taxon>
    </lineage>
</organism>
<evidence type="ECO:0000256" key="4">
    <source>
        <dbReference type="ARBA" id="ARBA00023216"/>
    </source>
</evidence>
<dbReference type="InterPro" id="IPR037104">
    <property type="entry name" value="Annexin_sf"/>
</dbReference>
<evidence type="ECO:0000256" key="1">
    <source>
        <dbReference type="ARBA" id="ARBA00007831"/>
    </source>
</evidence>
<dbReference type="FunFam" id="1.10.220.10:FF:000022">
    <property type="entry name" value="Annexin A5"/>
    <property type="match status" value="1"/>
</dbReference>
<name>A0A671W913_SPAAU</name>
<dbReference type="FunFam" id="1.10.220.10:FF:000002">
    <property type="entry name" value="Annexin"/>
    <property type="match status" value="1"/>
</dbReference>
<sequence length="279" mass="31045">ALRKAIEGIGKLRICLDSCKFYYTVTLELHFTVAVLCVYANKLPLCLNYHLVSLHFHLIQGAGTTESTLTEIFASRSNRQIKALSEAYLAETGRSMIHDLQSEVSGDYGKALFILAEGKRDESTNVDTSKAKADAKALYEAGEKKWGTDEAKFIDILCHRSIPQLRQTLVEYKAISKKTLQDSIESEMSGNLEKILVAVVKCVKNVPAYLAERLFKSMKGLGTTESTLTRILVSRSEIDLLDIRTEYKKLFGVSLYSQLESEVSGSYGNALKHLCGQDD</sequence>
<evidence type="ECO:0000256" key="5">
    <source>
        <dbReference type="ARBA" id="ARBA00023302"/>
    </source>
</evidence>
<dbReference type="Pfam" id="PF00191">
    <property type="entry name" value="Annexin"/>
    <property type="match status" value="3"/>
</dbReference>
<keyword evidence="4 6" id="KW-0041">Annexin</keyword>
<dbReference type="GO" id="GO:0005737">
    <property type="term" value="C:cytoplasm"/>
    <property type="evidence" value="ECO:0007669"/>
    <property type="project" value="TreeGrafter"/>
</dbReference>
<dbReference type="GO" id="GO:0005544">
    <property type="term" value="F:calcium-dependent phospholipid binding"/>
    <property type="evidence" value="ECO:0007669"/>
    <property type="project" value="UniProtKB-KW"/>
</dbReference>
<protein>
    <recommendedName>
        <fullName evidence="6">Annexin</fullName>
    </recommendedName>
</protein>
<evidence type="ECO:0000256" key="6">
    <source>
        <dbReference type="RuleBase" id="RU003540"/>
    </source>
</evidence>
<dbReference type="InterPro" id="IPR018252">
    <property type="entry name" value="Annexin_repeat_CS"/>
</dbReference>
<dbReference type="SUPFAM" id="SSF47874">
    <property type="entry name" value="Annexin"/>
    <property type="match status" value="1"/>
</dbReference>
<evidence type="ECO:0000313" key="7">
    <source>
        <dbReference type="Ensembl" id="ENSSAUP00010035395.1"/>
    </source>
</evidence>
<evidence type="ECO:0000256" key="3">
    <source>
        <dbReference type="ARBA" id="ARBA00022837"/>
    </source>
</evidence>
<dbReference type="AlphaFoldDB" id="A0A671W913"/>
<dbReference type="PROSITE" id="PS00223">
    <property type="entry name" value="ANNEXIN_1"/>
    <property type="match status" value="2"/>
</dbReference>
<reference evidence="7" key="2">
    <citation type="submission" date="2025-08" db="UniProtKB">
        <authorList>
            <consortium name="Ensembl"/>
        </authorList>
    </citation>
    <scope>IDENTIFICATION</scope>
</reference>
<comment type="similarity">
    <text evidence="1 6">Belongs to the annexin family.</text>
</comment>
<dbReference type="PANTHER" id="PTHR10502:SF25">
    <property type="entry name" value="ANNEXIN A3"/>
    <property type="match status" value="1"/>
</dbReference>
<keyword evidence="3 6" id="KW-0106">Calcium</keyword>
<accession>A0A671W913</accession>
<dbReference type="GO" id="GO:0005634">
    <property type="term" value="C:nucleus"/>
    <property type="evidence" value="ECO:0007669"/>
    <property type="project" value="TreeGrafter"/>
</dbReference>
<dbReference type="GO" id="GO:0005886">
    <property type="term" value="C:plasma membrane"/>
    <property type="evidence" value="ECO:0007669"/>
    <property type="project" value="TreeGrafter"/>
</dbReference>
<dbReference type="GO" id="GO:0001786">
    <property type="term" value="F:phosphatidylserine binding"/>
    <property type="evidence" value="ECO:0007669"/>
    <property type="project" value="TreeGrafter"/>
</dbReference>
<reference evidence="7" key="1">
    <citation type="submission" date="2021-04" db="EMBL/GenBank/DDBJ databases">
        <authorList>
            <consortium name="Wellcome Sanger Institute Data Sharing"/>
        </authorList>
    </citation>
    <scope>NUCLEOTIDE SEQUENCE [LARGE SCALE GENOMIC DNA]</scope>
</reference>
<dbReference type="GeneTree" id="ENSGT00940000159174"/>
<keyword evidence="2 6" id="KW-0677">Repeat</keyword>
<evidence type="ECO:0000256" key="2">
    <source>
        <dbReference type="ARBA" id="ARBA00022737"/>
    </source>
</evidence>